<dbReference type="Pfam" id="PF04264">
    <property type="entry name" value="YceI"/>
    <property type="match status" value="1"/>
</dbReference>
<dbReference type="OrthoDB" id="9794147at2"/>
<dbReference type="InterPro" id="IPR036761">
    <property type="entry name" value="TTHA0802/YceI-like_sf"/>
</dbReference>
<gene>
    <name evidence="3" type="ORF">FA048_16020</name>
</gene>
<keyword evidence="1" id="KW-0812">Transmembrane</keyword>
<keyword evidence="1" id="KW-0472">Membrane</keyword>
<feature type="domain" description="Lipid/polyisoprenoid-binding YceI-like" evidence="2">
    <location>
        <begin position="60"/>
        <end position="172"/>
    </location>
</feature>
<sequence length="204" mass="22834">MENFNTKSIYTLALRTLSLCALLFFFSAFTNSTGTALMYKSNAESKMKLSGYSKLNNWTMGFKSLNSEGSFIIKDGELDRISELKFDILTNIVTNEGEELDSELYTLLTNGEAQKISFKLTRQMVLPIMKKVHLVGDFTFAGETHSVSLYLDYEVDQNKNVKFNGTNTILLSNLITSANKAKLKALKCNDLLTFTLALNLDAKS</sequence>
<reference evidence="3 4" key="1">
    <citation type="submission" date="2019-04" db="EMBL/GenBank/DDBJ databases">
        <title>Pedobacter sp. RP-3-22 sp. nov., isolated from Arctic soil.</title>
        <authorList>
            <person name="Dahal R.H."/>
            <person name="Kim D.-U."/>
        </authorList>
    </citation>
    <scope>NUCLEOTIDE SEQUENCE [LARGE SCALE GENOMIC DNA]</scope>
    <source>
        <strain evidence="3 4">RP-3-22</strain>
    </source>
</reference>
<dbReference type="InterPro" id="IPR007372">
    <property type="entry name" value="Lipid/polyisoprenoid-bd_YceI"/>
</dbReference>
<dbReference type="EMBL" id="SWBR01000004">
    <property type="protein sequence ID" value="TKC06708.1"/>
    <property type="molecule type" value="Genomic_DNA"/>
</dbReference>
<feature type="transmembrane region" description="Helical" evidence="1">
    <location>
        <begin position="12"/>
        <end position="39"/>
    </location>
</feature>
<protein>
    <recommendedName>
        <fullName evidence="2">Lipid/polyisoprenoid-binding YceI-like domain-containing protein</fullName>
    </recommendedName>
</protein>
<evidence type="ECO:0000313" key="4">
    <source>
        <dbReference type="Proteomes" id="UP000309488"/>
    </source>
</evidence>
<dbReference type="Gene3D" id="2.40.128.110">
    <property type="entry name" value="Lipid/polyisoprenoid-binding, YceI-like"/>
    <property type="match status" value="1"/>
</dbReference>
<evidence type="ECO:0000259" key="2">
    <source>
        <dbReference type="Pfam" id="PF04264"/>
    </source>
</evidence>
<name>A0A4U1CII0_9SPHI</name>
<dbReference type="RefSeq" id="WP_136842961.1">
    <property type="nucleotide sequence ID" value="NZ_SWBR01000004.1"/>
</dbReference>
<dbReference type="Proteomes" id="UP000309488">
    <property type="component" value="Unassembled WGS sequence"/>
</dbReference>
<proteinExistence type="predicted"/>
<dbReference type="AlphaFoldDB" id="A0A4U1CII0"/>
<keyword evidence="4" id="KW-1185">Reference proteome</keyword>
<comment type="caution">
    <text evidence="3">The sequence shown here is derived from an EMBL/GenBank/DDBJ whole genome shotgun (WGS) entry which is preliminary data.</text>
</comment>
<organism evidence="3 4">
    <name type="scientific">Pedobacter polaris</name>
    <dbReference type="NCBI Taxonomy" id="2571273"/>
    <lineage>
        <taxon>Bacteria</taxon>
        <taxon>Pseudomonadati</taxon>
        <taxon>Bacteroidota</taxon>
        <taxon>Sphingobacteriia</taxon>
        <taxon>Sphingobacteriales</taxon>
        <taxon>Sphingobacteriaceae</taxon>
        <taxon>Pedobacter</taxon>
    </lineage>
</organism>
<keyword evidence="1" id="KW-1133">Transmembrane helix</keyword>
<accession>A0A4U1CII0</accession>
<evidence type="ECO:0000256" key="1">
    <source>
        <dbReference type="SAM" id="Phobius"/>
    </source>
</evidence>
<evidence type="ECO:0000313" key="3">
    <source>
        <dbReference type="EMBL" id="TKC06708.1"/>
    </source>
</evidence>